<dbReference type="Pfam" id="PF00702">
    <property type="entry name" value="Hydrolase"/>
    <property type="match status" value="1"/>
</dbReference>
<dbReference type="InterPro" id="IPR023214">
    <property type="entry name" value="HAD_sf"/>
</dbReference>
<dbReference type="NCBIfam" id="TIGR01509">
    <property type="entry name" value="HAD-SF-IA-v3"/>
    <property type="match status" value="1"/>
</dbReference>
<comment type="pathway">
    <text evidence="3">Amino-acid biosynthesis; L-serine biosynthesis; L-serine from 3-phospho-D-glycerate: step 3/3.</text>
</comment>
<comment type="caution">
    <text evidence="4">The sequence shown here is derived from an EMBL/GenBank/DDBJ whole genome shotgun (WGS) entry which is preliminary data.</text>
</comment>
<evidence type="ECO:0000256" key="3">
    <source>
        <dbReference type="HAMAP-Rule" id="MF_02240"/>
    </source>
</evidence>
<evidence type="ECO:0000256" key="1">
    <source>
        <dbReference type="ARBA" id="ARBA00022801"/>
    </source>
</evidence>
<protein>
    <recommendedName>
        <fullName evidence="3">Phosphoserine phosphatase</fullName>
        <shortName evidence="3">PSP</shortName>
        <ecNumber evidence="3">3.1.3.3</ecNumber>
    </recommendedName>
</protein>
<comment type="cofactor">
    <cofactor evidence="3">
        <name>Mg(2+)</name>
        <dbReference type="ChEBI" id="CHEBI:18420"/>
    </cofactor>
    <cofactor evidence="3">
        <name>Co(2+)</name>
        <dbReference type="ChEBI" id="CHEBI:48828"/>
    </cofactor>
</comment>
<dbReference type="Proteomes" id="UP000613512">
    <property type="component" value="Unassembled WGS sequence"/>
</dbReference>
<comment type="similarity">
    <text evidence="3">Belongs to the HAD-like hydrolase superfamily.</text>
</comment>
<keyword evidence="2 3" id="KW-0460">Magnesium</keyword>
<proteinExistence type="inferred from homology"/>
<evidence type="ECO:0000313" key="5">
    <source>
        <dbReference type="Proteomes" id="UP000613512"/>
    </source>
</evidence>
<dbReference type="PANTHER" id="PTHR46470">
    <property type="entry name" value="N-ACYLNEURAMINATE-9-PHOSPHATASE"/>
    <property type="match status" value="1"/>
</dbReference>
<keyword evidence="1 3" id="KW-0378">Hydrolase</keyword>
<dbReference type="InterPro" id="IPR036412">
    <property type="entry name" value="HAD-like_sf"/>
</dbReference>
<dbReference type="PANTHER" id="PTHR46470:SF3">
    <property type="entry name" value="N-ACYLNEURAMINATE-9-PHOSPHATASE"/>
    <property type="match status" value="1"/>
</dbReference>
<keyword evidence="3" id="KW-0170">Cobalt</keyword>
<dbReference type="GO" id="GO:0036424">
    <property type="term" value="F:L-phosphoserine phosphatase activity"/>
    <property type="evidence" value="ECO:0007669"/>
    <property type="project" value="UniProtKB-UniRule"/>
</dbReference>
<dbReference type="RefSeq" id="WP_188385533.1">
    <property type="nucleotide sequence ID" value="NZ_BMEY01000018.1"/>
</dbReference>
<dbReference type="SUPFAM" id="SSF56784">
    <property type="entry name" value="HAD-like"/>
    <property type="match status" value="1"/>
</dbReference>
<sequence>MLKAIIFDLDDTLLNDKKSINKAFEATCQLATEKYGTNPKQLEEHVRYYARELYKSYSTYEFTQKIGINPFEGLWGTFEDEGEEFKGLHKIISEYQHAAWRKGLEELDVIDEQFANELAEAFPTYRKQFPFVYKDTFAILEKLKNKFQLVMLTNGAPSLQNTKLNLIPKLKTYFHTIVISGEFGVGKPDPSIFQHVLRLTNLTKDEAIMVGDNLHTDILGSNRIGMKNVWINHHSKPTQDILPTYEITHLMELLPILKEKEN</sequence>
<name>A0A916WCD8_9BACI</name>
<dbReference type="SFLD" id="SFLDS00003">
    <property type="entry name" value="Haloacid_Dehalogenase"/>
    <property type="match status" value="1"/>
</dbReference>
<evidence type="ECO:0000313" key="4">
    <source>
        <dbReference type="EMBL" id="GGA85306.1"/>
    </source>
</evidence>
<dbReference type="SFLD" id="SFLDG01129">
    <property type="entry name" value="C1.5:_HAD__Beta-PGM__Phosphata"/>
    <property type="match status" value="1"/>
</dbReference>
<dbReference type="NCBIfam" id="TIGR01549">
    <property type="entry name" value="HAD-SF-IA-v1"/>
    <property type="match status" value="1"/>
</dbReference>
<dbReference type="EC" id="3.1.3.3" evidence="3"/>
<dbReference type="EMBL" id="BMEY01000018">
    <property type="protein sequence ID" value="GGA85306.1"/>
    <property type="molecule type" value="Genomic_DNA"/>
</dbReference>
<gene>
    <name evidence="4" type="primary">ysaA</name>
    <name evidence="4" type="ORF">GCM10008025_30420</name>
</gene>
<reference evidence="4" key="1">
    <citation type="journal article" date="2014" name="Int. J. Syst. Evol. Microbiol.">
        <title>Complete genome sequence of Corynebacterium casei LMG S-19264T (=DSM 44701T), isolated from a smear-ripened cheese.</title>
        <authorList>
            <consortium name="US DOE Joint Genome Institute (JGI-PGF)"/>
            <person name="Walter F."/>
            <person name="Albersmeier A."/>
            <person name="Kalinowski J."/>
            <person name="Ruckert C."/>
        </authorList>
    </citation>
    <scope>NUCLEOTIDE SEQUENCE</scope>
    <source>
        <strain evidence="4">CGMCC 1.12408</strain>
    </source>
</reference>
<evidence type="ECO:0000256" key="2">
    <source>
        <dbReference type="ARBA" id="ARBA00022842"/>
    </source>
</evidence>
<accession>A0A916WCD8</accession>
<dbReference type="Gene3D" id="1.20.120.710">
    <property type="entry name" value="Haloacid dehalogenase hydrolase-like domain"/>
    <property type="match status" value="1"/>
</dbReference>
<comment type="catalytic activity">
    <reaction evidence="3">
        <text>O-phospho-L-serine + H2O = L-serine + phosphate</text>
        <dbReference type="Rhea" id="RHEA:21208"/>
        <dbReference type="ChEBI" id="CHEBI:15377"/>
        <dbReference type="ChEBI" id="CHEBI:33384"/>
        <dbReference type="ChEBI" id="CHEBI:43474"/>
        <dbReference type="ChEBI" id="CHEBI:57524"/>
        <dbReference type="EC" id="3.1.3.3"/>
    </reaction>
</comment>
<keyword evidence="3" id="KW-0028">Amino-acid biosynthesis</keyword>
<reference evidence="4" key="2">
    <citation type="submission" date="2020-09" db="EMBL/GenBank/DDBJ databases">
        <authorList>
            <person name="Sun Q."/>
            <person name="Zhou Y."/>
        </authorList>
    </citation>
    <scope>NUCLEOTIDE SEQUENCE</scope>
    <source>
        <strain evidence="4">CGMCC 1.12408</strain>
    </source>
</reference>
<comment type="catalytic activity">
    <reaction evidence="3">
        <text>O-phospho-D-serine + H2O = D-serine + phosphate</text>
        <dbReference type="Rhea" id="RHEA:24873"/>
        <dbReference type="ChEBI" id="CHEBI:15377"/>
        <dbReference type="ChEBI" id="CHEBI:35247"/>
        <dbReference type="ChEBI" id="CHEBI:43474"/>
        <dbReference type="ChEBI" id="CHEBI:58680"/>
        <dbReference type="EC" id="3.1.3.3"/>
    </reaction>
</comment>
<dbReference type="InterPro" id="IPR006439">
    <property type="entry name" value="HAD-SF_hydro_IA"/>
</dbReference>
<comment type="function">
    <text evidence="3">Catalyzes the last step of the phosphorylated serine biosynthetic pathway, i.e. dephosphorylation of O-phospho-L-serine to form L-serine.</text>
</comment>
<organism evidence="4 5">
    <name type="scientific">Ornithinibacillus halotolerans</name>
    <dbReference type="NCBI Taxonomy" id="1274357"/>
    <lineage>
        <taxon>Bacteria</taxon>
        <taxon>Bacillati</taxon>
        <taxon>Bacillota</taxon>
        <taxon>Bacilli</taxon>
        <taxon>Bacillales</taxon>
        <taxon>Bacillaceae</taxon>
        <taxon>Ornithinibacillus</taxon>
    </lineage>
</organism>
<dbReference type="InterPro" id="IPR051400">
    <property type="entry name" value="HAD-like_hydrolase"/>
</dbReference>
<dbReference type="HAMAP" id="MF_02240">
    <property type="entry name" value="PSP"/>
    <property type="match status" value="1"/>
</dbReference>
<dbReference type="AlphaFoldDB" id="A0A916WCD8"/>
<dbReference type="GO" id="GO:0006564">
    <property type="term" value="P:L-serine biosynthetic process"/>
    <property type="evidence" value="ECO:0007669"/>
    <property type="project" value="UniProtKB-UniRule"/>
</dbReference>
<keyword evidence="5" id="KW-1185">Reference proteome</keyword>
<dbReference type="Gene3D" id="3.40.50.1000">
    <property type="entry name" value="HAD superfamily/HAD-like"/>
    <property type="match status" value="1"/>
</dbReference>
<keyword evidence="3" id="KW-0718">Serine biosynthesis</keyword>
<dbReference type="InterPro" id="IPR044266">
    <property type="entry name" value="PSP_YsaA"/>
</dbReference>